<evidence type="ECO:0000313" key="1">
    <source>
        <dbReference type="EMBL" id="CAG7906097.1"/>
    </source>
</evidence>
<evidence type="ECO:0000313" key="2">
    <source>
        <dbReference type="Proteomes" id="UP000694005"/>
    </source>
</evidence>
<proteinExistence type="predicted"/>
<dbReference type="Proteomes" id="UP000694005">
    <property type="component" value="Chromosome A04"/>
</dbReference>
<dbReference type="EMBL" id="LS974620">
    <property type="protein sequence ID" value="CAG7906097.1"/>
    <property type="molecule type" value="Genomic_DNA"/>
</dbReference>
<accession>A0A8D9MBK4</accession>
<dbReference type="AlphaFoldDB" id="A0A8D9MBK4"/>
<feature type="non-terminal residue" evidence="1">
    <location>
        <position position="1"/>
    </location>
</feature>
<organism evidence="1 2">
    <name type="scientific">Brassica campestris</name>
    <name type="common">Field mustard</name>
    <dbReference type="NCBI Taxonomy" id="3711"/>
    <lineage>
        <taxon>Eukaryota</taxon>
        <taxon>Viridiplantae</taxon>
        <taxon>Streptophyta</taxon>
        <taxon>Embryophyta</taxon>
        <taxon>Tracheophyta</taxon>
        <taxon>Spermatophyta</taxon>
        <taxon>Magnoliopsida</taxon>
        <taxon>eudicotyledons</taxon>
        <taxon>Gunneridae</taxon>
        <taxon>Pentapetalae</taxon>
        <taxon>rosids</taxon>
        <taxon>malvids</taxon>
        <taxon>Brassicales</taxon>
        <taxon>Brassicaceae</taxon>
        <taxon>Brassiceae</taxon>
        <taxon>Brassica</taxon>
    </lineage>
</organism>
<sequence length="49" mass="5323">LNHVLKRSGALCPFVILCPTGRSAKVYMFCGTGLISHFEDHSPRGPDPP</sequence>
<reference evidence="1 2" key="1">
    <citation type="submission" date="2021-07" db="EMBL/GenBank/DDBJ databases">
        <authorList>
            <consortium name="Genoscope - CEA"/>
            <person name="William W."/>
        </authorList>
    </citation>
    <scope>NUCLEOTIDE SEQUENCE [LARGE SCALE GENOMIC DNA]</scope>
</reference>
<protein>
    <submittedName>
        <fullName evidence="1">Uncharacterized protein</fullName>
    </submittedName>
</protein>
<gene>
    <name evidence="1" type="ORF">BRAPAZ1V2_A04P09980.2</name>
</gene>
<name>A0A8D9MBK4_BRACM</name>